<protein>
    <submittedName>
        <fullName evidence="1">Uncharacterized protein</fullName>
    </submittedName>
</protein>
<reference evidence="1 2" key="1">
    <citation type="journal article" date="2015" name="Fungal Genet. Biol.">
        <title>Evolution of novel wood decay mechanisms in Agaricales revealed by the genome sequences of Fistulina hepatica and Cylindrobasidium torrendii.</title>
        <authorList>
            <person name="Floudas D."/>
            <person name="Held B.W."/>
            <person name="Riley R."/>
            <person name="Nagy L.G."/>
            <person name="Koehler G."/>
            <person name="Ransdell A.S."/>
            <person name="Younus H."/>
            <person name="Chow J."/>
            <person name="Chiniquy J."/>
            <person name="Lipzen A."/>
            <person name="Tritt A."/>
            <person name="Sun H."/>
            <person name="Haridas S."/>
            <person name="LaButti K."/>
            <person name="Ohm R.A."/>
            <person name="Kues U."/>
            <person name="Blanchette R.A."/>
            <person name="Grigoriev I.V."/>
            <person name="Minto R.E."/>
            <person name="Hibbett D.S."/>
        </authorList>
    </citation>
    <scope>NUCLEOTIDE SEQUENCE [LARGE SCALE GENOMIC DNA]</scope>
    <source>
        <strain evidence="1 2">ATCC 64428</strain>
    </source>
</reference>
<keyword evidence="2" id="KW-1185">Reference proteome</keyword>
<gene>
    <name evidence="1" type="ORF">FISHEDRAFT_56017</name>
</gene>
<dbReference type="AlphaFoldDB" id="A0A0D7ALT5"/>
<accession>A0A0D7ALT5</accession>
<evidence type="ECO:0000313" key="2">
    <source>
        <dbReference type="Proteomes" id="UP000054144"/>
    </source>
</evidence>
<dbReference type="OrthoDB" id="3270211at2759"/>
<evidence type="ECO:0000313" key="1">
    <source>
        <dbReference type="EMBL" id="KIY52261.1"/>
    </source>
</evidence>
<proteinExistence type="predicted"/>
<sequence>MTKTRLVMQRGRRRKTASMLQDIAIRLRLYAPDAQWANVSDLDAAECKLKDLQDFDAMNDFSLQTGDLSWLESLNRATAVWPRQFDNGQAVQENMPKQMGWETPGNLCPLEIELRSSKNHPFHVLPNLRNFLVWACTIITESPSALTAIGGIRSIALFREHKLLEHEFVLVEFSGPDIASSFVIAERAAQLQTWIERLPFGSVGPILNGAPLRETITINSSRERMLAAKRYTATELASIHVHLPQDISDNLDIWDVYAPVSVFANQVSAVSRVYLHYLLFSSNCRWFARQIVLGFIHYLRLRLPPSAAASFHWQDKSVTLEVLRIALHQDPFGGRSLFSSDVLIMAEHQLHDAETLESDSALDSLRSVEDMVRRASKEICRRRDYEVLVRECWRLQLRVHTSGELSVPRPDRALDCVCAVCKYVDGRHQFQRRLLDITTDIDRIRPFTGVAFHLALTLGREVVEEVVETFLPVWQRVARASRKYYNLTHISRELGRMARFVVERTDLPQDPPDIFLDSAVKVAEEGKVPAFEYGRHPLGTMSVAAESLLSFAESTLGTLSARPLAPSYQL</sequence>
<organism evidence="1 2">
    <name type="scientific">Fistulina hepatica ATCC 64428</name>
    <dbReference type="NCBI Taxonomy" id="1128425"/>
    <lineage>
        <taxon>Eukaryota</taxon>
        <taxon>Fungi</taxon>
        <taxon>Dikarya</taxon>
        <taxon>Basidiomycota</taxon>
        <taxon>Agaricomycotina</taxon>
        <taxon>Agaricomycetes</taxon>
        <taxon>Agaricomycetidae</taxon>
        <taxon>Agaricales</taxon>
        <taxon>Fistulinaceae</taxon>
        <taxon>Fistulina</taxon>
    </lineage>
</organism>
<dbReference type="Proteomes" id="UP000054144">
    <property type="component" value="Unassembled WGS sequence"/>
</dbReference>
<name>A0A0D7ALT5_9AGAR</name>
<dbReference type="EMBL" id="KN881644">
    <property type="protein sequence ID" value="KIY52261.1"/>
    <property type="molecule type" value="Genomic_DNA"/>
</dbReference>